<evidence type="ECO:0000256" key="6">
    <source>
        <dbReference type="SAM" id="Phobius"/>
    </source>
</evidence>
<gene>
    <name evidence="8" type="ORF">QV06_03390</name>
</gene>
<feature type="transmembrane region" description="Helical" evidence="6">
    <location>
        <begin position="32"/>
        <end position="52"/>
    </location>
</feature>
<feature type="transmembrane region" description="Helical" evidence="6">
    <location>
        <begin position="240"/>
        <end position="262"/>
    </location>
</feature>
<comment type="subcellular location">
    <subcellularLocation>
        <location evidence="1">Membrane</location>
        <topology evidence="1">Multi-pass membrane protein</topology>
    </subcellularLocation>
</comment>
<feature type="transmembrane region" description="Helical" evidence="6">
    <location>
        <begin position="268"/>
        <end position="287"/>
    </location>
</feature>
<accession>A0A1A7PU64</accession>
<dbReference type="SUPFAM" id="SSF103481">
    <property type="entry name" value="Multidrug resistance efflux transporter EmrE"/>
    <property type="match status" value="2"/>
</dbReference>
<feature type="transmembrane region" description="Helical" evidence="6">
    <location>
        <begin position="179"/>
        <end position="201"/>
    </location>
</feature>
<dbReference type="GO" id="GO:0016020">
    <property type="term" value="C:membrane"/>
    <property type="evidence" value="ECO:0007669"/>
    <property type="project" value="UniProtKB-SubCell"/>
</dbReference>
<keyword evidence="3 6" id="KW-0812">Transmembrane</keyword>
<evidence type="ECO:0000256" key="5">
    <source>
        <dbReference type="ARBA" id="ARBA00023136"/>
    </source>
</evidence>
<evidence type="ECO:0000256" key="3">
    <source>
        <dbReference type="ARBA" id="ARBA00022692"/>
    </source>
</evidence>
<comment type="similarity">
    <text evidence="2">Belongs to the EamA transporter family.</text>
</comment>
<dbReference type="Pfam" id="PF00892">
    <property type="entry name" value="EamA"/>
    <property type="match status" value="2"/>
</dbReference>
<evidence type="ECO:0000256" key="1">
    <source>
        <dbReference type="ARBA" id="ARBA00004141"/>
    </source>
</evidence>
<dbReference type="STRING" id="505345.QV06_03390"/>
<keyword evidence="5 6" id="KW-0472">Membrane</keyword>
<feature type="transmembrane region" description="Helical" evidence="6">
    <location>
        <begin position="7"/>
        <end position="26"/>
    </location>
</feature>
<feature type="transmembrane region" description="Helical" evidence="6">
    <location>
        <begin position="64"/>
        <end position="82"/>
    </location>
</feature>
<dbReference type="InterPro" id="IPR037185">
    <property type="entry name" value="EmrE-like"/>
</dbReference>
<dbReference type="PANTHER" id="PTHR32322:SF2">
    <property type="entry name" value="EAMA DOMAIN-CONTAINING PROTEIN"/>
    <property type="match status" value="1"/>
</dbReference>
<evidence type="ECO:0000313" key="9">
    <source>
        <dbReference type="Proteomes" id="UP000092626"/>
    </source>
</evidence>
<reference evidence="8 9" key="1">
    <citation type="submission" date="2014-11" db="EMBL/GenBank/DDBJ databases">
        <title>Pan-genome of Gallibacterium spp.</title>
        <authorList>
            <person name="Kudirkiene E."/>
            <person name="Bojesen A.M."/>
        </authorList>
    </citation>
    <scope>NUCLEOTIDE SEQUENCE [LARGE SCALE GENOMIC DNA]</scope>
    <source>
        <strain evidence="8 9">59/S3/89</strain>
    </source>
</reference>
<organism evidence="8 9">
    <name type="scientific">Gallibacterium genomosp. 3</name>
    <dbReference type="NCBI Taxonomy" id="505345"/>
    <lineage>
        <taxon>Bacteria</taxon>
        <taxon>Pseudomonadati</taxon>
        <taxon>Pseudomonadota</taxon>
        <taxon>Gammaproteobacteria</taxon>
        <taxon>Pasteurellales</taxon>
        <taxon>Pasteurellaceae</taxon>
        <taxon>Gallibacterium</taxon>
    </lineage>
</organism>
<name>A0A1A7PU64_9PAST</name>
<dbReference type="PANTHER" id="PTHR32322">
    <property type="entry name" value="INNER MEMBRANE TRANSPORTER"/>
    <property type="match status" value="1"/>
</dbReference>
<dbReference type="AlphaFoldDB" id="A0A1A7PU64"/>
<evidence type="ECO:0000256" key="4">
    <source>
        <dbReference type="ARBA" id="ARBA00022989"/>
    </source>
</evidence>
<feature type="transmembrane region" description="Helical" evidence="6">
    <location>
        <begin position="119"/>
        <end position="135"/>
    </location>
</feature>
<dbReference type="InterPro" id="IPR000620">
    <property type="entry name" value="EamA_dom"/>
</dbReference>
<feature type="transmembrane region" description="Helical" evidence="6">
    <location>
        <begin position="88"/>
        <end position="112"/>
    </location>
</feature>
<evidence type="ECO:0000259" key="7">
    <source>
        <dbReference type="Pfam" id="PF00892"/>
    </source>
</evidence>
<feature type="transmembrane region" description="Helical" evidence="6">
    <location>
        <begin position="213"/>
        <end position="233"/>
    </location>
</feature>
<evidence type="ECO:0000313" key="8">
    <source>
        <dbReference type="EMBL" id="OBX05262.1"/>
    </source>
</evidence>
<dbReference type="Proteomes" id="UP000092626">
    <property type="component" value="Unassembled WGS sequence"/>
</dbReference>
<evidence type="ECO:0000256" key="2">
    <source>
        <dbReference type="ARBA" id="ARBA00007362"/>
    </source>
</evidence>
<dbReference type="EMBL" id="JTJR01000011">
    <property type="protein sequence ID" value="OBX05262.1"/>
    <property type="molecule type" value="Genomic_DNA"/>
</dbReference>
<feature type="transmembrane region" description="Helical" evidence="6">
    <location>
        <begin position="147"/>
        <end position="167"/>
    </location>
</feature>
<proteinExistence type="inferred from homology"/>
<dbReference type="InterPro" id="IPR050638">
    <property type="entry name" value="AA-Vitamin_Transporters"/>
</dbReference>
<protein>
    <submittedName>
        <fullName evidence="8">Membrane protein</fullName>
    </submittedName>
</protein>
<feature type="domain" description="EamA" evidence="7">
    <location>
        <begin position="8"/>
        <end position="136"/>
    </location>
</feature>
<keyword evidence="4 6" id="KW-1133">Transmembrane helix</keyword>
<sequence length="302" mass="33326">MQKQRLAIPGIIFGCVVFGLGSLIVAHVPVGAYAIAFWRLAIAAVIFFILAISFKQRMPTSRKAIAFALLAGVFLAFDLALWHESVYAVGPGISTLLNSLQIFFLTAISFLYFKEKQSFMQLVSLCLAIIGVYLITGSEFSYNNNALWGFISGILSSLFLALSMVFIRKTHEVEQTSTYPMMLLISIGGMIALIPPSLLLNADNLYPTTVSDWFWVFVYGAVMQCFAWGMIAYCVPLLSLALTGLLLLSEPIAALIIDYSILDKPINLIQWGGAAITMFAIYLGSVSSQPRKGKIRRIKRKH</sequence>
<comment type="caution">
    <text evidence="8">The sequence shown here is derived from an EMBL/GenBank/DDBJ whole genome shotgun (WGS) entry which is preliminary data.</text>
</comment>
<dbReference type="PATRIC" id="fig|505345.6.peg.692"/>
<feature type="domain" description="EamA" evidence="7">
    <location>
        <begin position="148"/>
        <end position="283"/>
    </location>
</feature>
<dbReference type="RefSeq" id="WP_065236948.1">
    <property type="nucleotide sequence ID" value="NZ_JTJR01000011.1"/>
</dbReference>